<name>A0A9J6ATK7_SOLCO</name>
<keyword evidence="2" id="KW-1185">Reference proteome</keyword>
<accession>A0A9J6ATK7</accession>
<feature type="non-terminal residue" evidence="1">
    <location>
        <position position="1"/>
    </location>
</feature>
<comment type="caution">
    <text evidence="1">The sequence shown here is derived from an EMBL/GenBank/DDBJ whole genome shotgun (WGS) entry which is preliminary data.</text>
</comment>
<sequence length="64" mass="7397">PIRLGPTLHHPIVQKASPLKFNFLQLIDFYKLSEGTSKYLFAMRFRMTKDGYQAMECSSSSLKQ</sequence>
<reference evidence="1 2" key="1">
    <citation type="submission" date="2020-09" db="EMBL/GenBank/DDBJ databases">
        <title>De no assembly of potato wild relative species, Solanum commersonii.</title>
        <authorList>
            <person name="Cho K."/>
        </authorList>
    </citation>
    <scope>NUCLEOTIDE SEQUENCE [LARGE SCALE GENOMIC DNA]</scope>
    <source>
        <strain evidence="1">LZ3.2</strain>
        <tissue evidence="1">Leaf</tissue>
    </source>
</reference>
<evidence type="ECO:0000313" key="2">
    <source>
        <dbReference type="Proteomes" id="UP000824120"/>
    </source>
</evidence>
<dbReference type="AlphaFoldDB" id="A0A9J6ATK7"/>
<evidence type="ECO:0000313" key="1">
    <source>
        <dbReference type="EMBL" id="KAG5627886.1"/>
    </source>
</evidence>
<dbReference type="Proteomes" id="UP000824120">
    <property type="component" value="Chromosome 2"/>
</dbReference>
<proteinExistence type="predicted"/>
<gene>
    <name evidence="1" type="ORF">H5410_013104</name>
</gene>
<protein>
    <submittedName>
        <fullName evidence="1">Uncharacterized protein</fullName>
    </submittedName>
</protein>
<dbReference type="EMBL" id="JACXVP010000002">
    <property type="protein sequence ID" value="KAG5627886.1"/>
    <property type="molecule type" value="Genomic_DNA"/>
</dbReference>
<organism evidence="1 2">
    <name type="scientific">Solanum commersonii</name>
    <name type="common">Commerson's wild potato</name>
    <name type="synonym">Commerson's nightshade</name>
    <dbReference type="NCBI Taxonomy" id="4109"/>
    <lineage>
        <taxon>Eukaryota</taxon>
        <taxon>Viridiplantae</taxon>
        <taxon>Streptophyta</taxon>
        <taxon>Embryophyta</taxon>
        <taxon>Tracheophyta</taxon>
        <taxon>Spermatophyta</taxon>
        <taxon>Magnoliopsida</taxon>
        <taxon>eudicotyledons</taxon>
        <taxon>Gunneridae</taxon>
        <taxon>Pentapetalae</taxon>
        <taxon>asterids</taxon>
        <taxon>lamiids</taxon>
        <taxon>Solanales</taxon>
        <taxon>Solanaceae</taxon>
        <taxon>Solanoideae</taxon>
        <taxon>Solaneae</taxon>
        <taxon>Solanum</taxon>
    </lineage>
</organism>